<organism evidence="2">
    <name type="scientific">Phakopsora pachyrhizi</name>
    <name type="common">Asian soybean rust disease fungus</name>
    <dbReference type="NCBI Taxonomy" id="170000"/>
    <lineage>
        <taxon>Eukaryota</taxon>
        <taxon>Fungi</taxon>
        <taxon>Dikarya</taxon>
        <taxon>Basidiomycota</taxon>
        <taxon>Pucciniomycotina</taxon>
        <taxon>Pucciniomycetes</taxon>
        <taxon>Pucciniales</taxon>
        <taxon>Phakopsoraceae</taxon>
        <taxon>Phakopsora</taxon>
    </lineage>
</organism>
<reference evidence="2" key="1">
    <citation type="submission" date="2015-07" db="EMBL/GenBank/DDBJ databases">
        <title>Elucidating the P. pachyrhizi secretome and potential effectors.</title>
        <authorList>
            <person name="de Carvalho M.C.C.G."/>
            <person name="Nascimento L.C."/>
            <person name="Darben L.M."/>
            <person name="Polizel-Podanosqui A.M."/>
            <person name="Lopes-Caitar V.S."/>
            <person name="Rocha C.S."/>
            <person name="Qi M."/>
            <person name="Carazolle M."/>
            <person name="Kuwahara M.K."/>
            <person name="Pereira G.A.G."/>
            <person name="Abdelnoor R.V."/>
            <person name="Whitham S.A."/>
            <person name="Marcelino-Guimaraes F.C."/>
        </authorList>
    </citation>
    <scope>NUCLEOTIDE SEQUENCE</scope>
</reference>
<dbReference type="EMBL" id="KT247133">
    <property type="protein sequence ID" value="ALL41222.1"/>
    <property type="molecule type" value="mRNA"/>
</dbReference>
<evidence type="ECO:0000313" key="2">
    <source>
        <dbReference type="EMBL" id="ALL41222.1"/>
    </source>
</evidence>
<name>A0A0S1MJY5_PHAPC</name>
<evidence type="ECO:0000256" key="1">
    <source>
        <dbReference type="SAM" id="Phobius"/>
    </source>
</evidence>
<keyword evidence="1" id="KW-1133">Transmembrane helix</keyword>
<keyword evidence="1" id="KW-0812">Transmembrane</keyword>
<proteinExistence type="evidence at transcript level"/>
<feature type="transmembrane region" description="Helical" evidence="1">
    <location>
        <begin position="15"/>
        <end position="40"/>
    </location>
</feature>
<accession>A0A0S1MJY5</accession>
<keyword evidence="1" id="KW-0472">Membrane</keyword>
<protein>
    <submittedName>
        <fullName evidence="2">Uncharacterized protein</fullName>
    </submittedName>
</protein>
<sequence length="72" mass="8627">MKNSTVRVNFIMRSIIIIIIKIYLLLLSLSLSLSLSLFFFKKKVLYKLRRERNKYNNLIQFFLLVSSRSNLI</sequence>
<dbReference type="AlphaFoldDB" id="A0A0S1MJY5"/>